<dbReference type="Proteomes" id="UP001295684">
    <property type="component" value="Unassembled WGS sequence"/>
</dbReference>
<feature type="compositionally biased region" description="Basic and acidic residues" evidence="1">
    <location>
        <begin position="1039"/>
        <end position="1053"/>
    </location>
</feature>
<sequence length="1226" mass="142627">MLSGKIYDYIKEYISDYLFGFDRSQIDTSLLSGKMKIKRVNIKPEKINQMIENFLLPVQLKAGIINFLELKIGKISMDMWNIPITVNIDTLLLILGPSTSHMSQEDDFVPSHKGNYDPDSCFNFLDTNLKLQRGKMDDEKYEKLKKEKREEVLSAAETMTEMMKKLKKLKLNIRKVHIRYEDDYFEAENPFSFGVIADEITLDTQKDSHSYHHDEEGDIVSKILDAKNIRSYWNSMSETFIPTSLWEQTKDLDNRIFEAIAADDLFELMYEPFESRSGKQYFSNKDELILPFNLKFSLDFKNIEGTKMSMRMDLNIDSLKIEINDKVIADLKNMLKFWENFKIAHMIKKYVPQNRPIVESTAGNSQSMRRKRKLIARDWWQLVIWANRMKKVRALQSDPRYFEHIRSMKRSKNKESLQTFQDILFLKDFTNELQEVQKANDVENSRLEVMKILWKHVSYSFDIGFISVDYHGENSKSSHGQMVKNKYPLLRFEIDSFVMKYKIDRQGRQANIYFDDLEVKQYCKVAKAIPNGKSTARIRDCNIPRPNRMIRNQSFLPNQPKTVRRKDPIDNTLSCIERQERLMMGHQRATIESSFEDDPIDEFDSIGESKINSINNTIFATKMINKGNKKSFMQSSASLLHPPRHISKRPSSSSRYHDEHIMMSSRRNSFADEKEIESGIREKILFSISSENNSGAFSYEVMVGYGADKITRLVQIGQVSINMDPQGLKSTAQAFENCQDLLHKVSDKPDITNDAFWWLFSRKVLQKLKNEENKENRANNTSNELARHNQEVHTKMKSQDMSNRSDQSMQRDFEKKNFTELYEVFIEKFDKDLFGTNDIQYQINIKGCKFLYKGRHQSLNCEAPPMNLNITHNKGSLTHISFLGFKLTTDMTVRPIVNILKTFIQVDSRQEKLQESGAQTKVCQSLEKARKDPKNILLQKPKKQKEEYRGHSKCRNQKLNKFEGDNDETMVIDESIHNTTPLIGTSKPSAKKEEAEPVAPNLIITPKSTQKMGHGRINRYYFNKAPNSGQSKKFHKEKIKTDSSRDMRTDTKAGKIPHNFNSNFGSKFSQRKQNTEMKKAYVDVLEDIDRRNRLDDEISSISTRSELMNGAKRFNKPNLGINVNISSQRQIAAQRRTPQNSYPDRPIETAGERKTSGFLDAYKRRAGRTNGGRLQPTKTSEYYDVNPSHPYYEKTRTPMNQGLSKYMSSGISKDMNKDSFSHYSER</sequence>
<accession>A0AAD1UIU0</accession>
<feature type="region of interest" description="Disordered" evidence="1">
    <location>
        <begin position="771"/>
        <end position="810"/>
    </location>
</feature>
<feature type="compositionally biased region" description="Basic and acidic residues" evidence="1">
    <location>
        <begin position="1214"/>
        <end position="1226"/>
    </location>
</feature>
<evidence type="ECO:0000256" key="1">
    <source>
        <dbReference type="SAM" id="MobiDB-lite"/>
    </source>
</evidence>
<name>A0AAD1UIU0_EUPCR</name>
<dbReference type="EMBL" id="CAMPGE010011357">
    <property type="protein sequence ID" value="CAI2370193.1"/>
    <property type="molecule type" value="Genomic_DNA"/>
</dbReference>
<feature type="compositionally biased region" description="Polar residues" evidence="1">
    <location>
        <begin position="1129"/>
        <end position="1142"/>
    </location>
</feature>
<feature type="compositionally biased region" description="Basic and acidic residues" evidence="1">
    <location>
        <begin position="785"/>
        <end position="798"/>
    </location>
</feature>
<protein>
    <recommendedName>
        <fullName evidence="4">Chorein N-terminal domain-containing protein</fullName>
    </recommendedName>
</protein>
<feature type="compositionally biased region" description="Polar residues" evidence="1">
    <location>
        <begin position="1197"/>
        <end position="1211"/>
    </location>
</feature>
<proteinExistence type="predicted"/>
<evidence type="ECO:0008006" key="4">
    <source>
        <dbReference type="Google" id="ProtNLM"/>
    </source>
</evidence>
<reference evidence="2" key="1">
    <citation type="submission" date="2023-07" db="EMBL/GenBank/DDBJ databases">
        <authorList>
            <consortium name="AG Swart"/>
            <person name="Singh M."/>
            <person name="Singh A."/>
            <person name="Seah K."/>
            <person name="Emmerich C."/>
        </authorList>
    </citation>
    <scope>NUCLEOTIDE SEQUENCE</scope>
    <source>
        <strain evidence="2">DP1</strain>
    </source>
</reference>
<feature type="compositionally biased region" description="Basic and acidic residues" evidence="1">
    <location>
        <begin position="1145"/>
        <end position="1155"/>
    </location>
</feature>
<feature type="region of interest" description="Disordered" evidence="1">
    <location>
        <begin position="1129"/>
        <end position="1226"/>
    </location>
</feature>
<gene>
    <name evidence="2" type="ORF">ECRASSUSDP1_LOCUS11501</name>
</gene>
<comment type="caution">
    <text evidence="2">The sequence shown here is derived from an EMBL/GenBank/DDBJ whole genome shotgun (WGS) entry which is preliminary data.</text>
</comment>
<feature type="region of interest" description="Disordered" evidence="1">
    <location>
        <begin position="1022"/>
        <end position="1067"/>
    </location>
</feature>
<dbReference type="AlphaFoldDB" id="A0AAD1UIU0"/>
<feature type="compositionally biased region" description="Polar residues" evidence="1">
    <location>
        <begin position="799"/>
        <end position="808"/>
    </location>
</feature>
<evidence type="ECO:0000313" key="2">
    <source>
        <dbReference type="EMBL" id="CAI2370193.1"/>
    </source>
</evidence>
<keyword evidence="3" id="KW-1185">Reference proteome</keyword>
<evidence type="ECO:0000313" key="3">
    <source>
        <dbReference type="Proteomes" id="UP001295684"/>
    </source>
</evidence>
<organism evidence="2 3">
    <name type="scientific">Euplotes crassus</name>
    <dbReference type="NCBI Taxonomy" id="5936"/>
    <lineage>
        <taxon>Eukaryota</taxon>
        <taxon>Sar</taxon>
        <taxon>Alveolata</taxon>
        <taxon>Ciliophora</taxon>
        <taxon>Intramacronucleata</taxon>
        <taxon>Spirotrichea</taxon>
        <taxon>Hypotrichia</taxon>
        <taxon>Euplotida</taxon>
        <taxon>Euplotidae</taxon>
        <taxon>Moneuplotes</taxon>
    </lineage>
</organism>